<organism evidence="1 2">
    <name type="scientific">Pseudotamlana agarivorans</name>
    <dbReference type="NCBI Taxonomy" id="481183"/>
    <lineage>
        <taxon>Bacteria</taxon>
        <taxon>Pseudomonadati</taxon>
        <taxon>Bacteroidota</taxon>
        <taxon>Flavobacteriia</taxon>
        <taxon>Flavobacteriales</taxon>
        <taxon>Flavobacteriaceae</taxon>
        <taxon>Pseudotamlana</taxon>
    </lineage>
</organism>
<comment type="caution">
    <text evidence="1">The sequence shown here is derived from an EMBL/GenBank/DDBJ whole genome shotgun (WGS) entry which is preliminary data.</text>
</comment>
<reference evidence="1" key="1">
    <citation type="submission" date="2021-05" db="EMBL/GenBank/DDBJ databases">
        <title>Draft genomes of bacteria isolated from model marine particles.</title>
        <authorList>
            <person name="Datta M.S."/>
            <person name="Schwartzman J.A."/>
            <person name="Enke T.N."/>
            <person name="Saavedra J."/>
            <person name="Cermak N."/>
            <person name="Cordero O.X."/>
        </authorList>
    </citation>
    <scope>NUCLEOTIDE SEQUENCE</scope>
    <source>
        <strain evidence="1">I2M19</strain>
    </source>
</reference>
<gene>
    <name evidence="1" type="ORF">KO493_11520</name>
</gene>
<protein>
    <submittedName>
        <fullName evidence="1">Rhodanese-like domain-containing protein</fullName>
    </submittedName>
</protein>
<evidence type="ECO:0000313" key="1">
    <source>
        <dbReference type="EMBL" id="MBU2951326.1"/>
    </source>
</evidence>
<keyword evidence="2" id="KW-1185">Reference proteome</keyword>
<dbReference type="EMBL" id="JAHKPD010000018">
    <property type="protein sequence ID" value="MBU2951326.1"/>
    <property type="molecule type" value="Genomic_DNA"/>
</dbReference>
<proteinExistence type="predicted"/>
<name>A0ACC5UAK1_9FLAO</name>
<sequence length="119" mass="13578">MFFAFASCNQSASDDYVDMSVKQFKTDVSHDFVQLVDVRTPEEFKEGHLENAINVDFKANDFKDNIEKLNSDKAVYIYCRSGKRSKKSVSYFKKVGFTTIYNLKGGILAWKAKSLPVVK</sequence>
<accession>A0ACC5UAK1</accession>
<dbReference type="Proteomes" id="UP001647509">
    <property type="component" value="Unassembled WGS sequence"/>
</dbReference>
<evidence type="ECO:0000313" key="2">
    <source>
        <dbReference type="Proteomes" id="UP001647509"/>
    </source>
</evidence>